<evidence type="ECO:0000256" key="2">
    <source>
        <dbReference type="PROSITE-ProRule" id="PRU00176"/>
    </source>
</evidence>
<feature type="compositionally biased region" description="Basic and acidic residues" evidence="3">
    <location>
        <begin position="1"/>
        <end position="15"/>
    </location>
</feature>
<dbReference type="OrthoDB" id="167718at2759"/>
<dbReference type="EMBL" id="ML119052">
    <property type="protein sequence ID" value="ROT41729.1"/>
    <property type="molecule type" value="Genomic_DNA"/>
</dbReference>
<feature type="region of interest" description="Disordered" evidence="3">
    <location>
        <begin position="256"/>
        <end position="315"/>
    </location>
</feature>
<dbReference type="InterPro" id="IPR000504">
    <property type="entry name" value="RRM_dom"/>
</dbReference>
<dbReference type="GO" id="GO:0005730">
    <property type="term" value="C:nucleolus"/>
    <property type="evidence" value="ECO:0007669"/>
    <property type="project" value="TreeGrafter"/>
</dbReference>
<feature type="region of interest" description="Disordered" evidence="3">
    <location>
        <begin position="1"/>
        <end position="169"/>
    </location>
</feature>
<dbReference type="GO" id="GO:0042274">
    <property type="term" value="P:ribosomal small subunit biogenesis"/>
    <property type="evidence" value="ECO:0007669"/>
    <property type="project" value="TreeGrafter"/>
</dbReference>
<organism evidence="5 6">
    <name type="scientific">Sodiomyces alkalinus (strain CBS 110278 / VKM F-3762 / F11)</name>
    <name type="common">Alkaliphilic filamentous fungus</name>
    <dbReference type="NCBI Taxonomy" id="1314773"/>
    <lineage>
        <taxon>Eukaryota</taxon>
        <taxon>Fungi</taxon>
        <taxon>Dikarya</taxon>
        <taxon>Ascomycota</taxon>
        <taxon>Pezizomycotina</taxon>
        <taxon>Sordariomycetes</taxon>
        <taxon>Hypocreomycetidae</taxon>
        <taxon>Glomerellales</taxon>
        <taxon>Plectosphaerellaceae</taxon>
        <taxon>Sodiomyces</taxon>
    </lineage>
</organism>
<feature type="compositionally biased region" description="Basic and acidic residues" evidence="3">
    <location>
        <begin position="266"/>
        <end position="304"/>
    </location>
</feature>
<dbReference type="SMART" id="SM00360">
    <property type="entry name" value="RRM"/>
    <property type="match status" value="1"/>
</dbReference>
<dbReference type="SUPFAM" id="SSF54928">
    <property type="entry name" value="RNA-binding domain, RBD"/>
    <property type="match status" value="1"/>
</dbReference>
<feature type="domain" description="RRM" evidence="4">
    <location>
        <begin position="176"/>
        <end position="259"/>
    </location>
</feature>
<sequence>MAEKRKRSEAAEGVKSKKAKAAKKRPEPNPLPEGIEVVDDAVTQPEEPSKESSKKKSSKKDNKSPKKPKTADETKAGAEAVNGANGEAEQSGTKKKTKKSKSKKSDKSEPNGDAPAEAEADSESKPDTTGEEDGDASSKPLSKRALKKARKESAAAGGEADENTTTATANGKAPRHIVFVGNLPFTANDSTIRQHFAAFKPTSVRCLTKDGVEGTCRGFAFVEFGNPAHMSTCLDKMHHTSFNDGVSPARKINVELTAGGGGSKPGRKEKIKQRNEKLAENRTKRIEKEKDGKKANATGEDQHTGMHPSRLAMIS</sequence>
<dbReference type="InterPro" id="IPR035979">
    <property type="entry name" value="RBD_domain_sf"/>
</dbReference>
<feature type="compositionally biased region" description="Basic residues" evidence="3">
    <location>
        <begin position="141"/>
        <end position="150"/>
    </location>
</feature>
<dbReference type="PROSITE" id="PS50102">
    <property type="entry name" value="RRM"/>
    <property type="match status" value="1"/>
</dbReference>
<evidence type="ECO:0000259" key="4">
    <source>
        <dbReference type="PROSITE" id="PS50102"/>
    </source>
</evidence>
<protein>
    <recommendedName>
        <fullName evidence="4">RRM domain-containing protein</fullName>
    </recommendedName>
</protein>
<evidence type="ECO:0000313" key="5">
    <source>
        <dbReference type="EMBL" id="ROT41729.1"/>
    </source>
</evidence>
<evidence type="ECO:0000256" key="3">
    <source>
        <dbReference type="SAM" id="MobiDB-lite"/>
    </source>
</evidence>
<keyword evidence="6" id="KW-1185">Reference proteome</keyword>
<dbReference type="GeneID" id="39579946"/>
<feature type="compositionally biased region" description="Basic and acidic residues" evidence="3">
    <location>
        <begin position="47"/>
        <end position="76"/>
    </location>
</feature>
<accession>A0A3N2Q4N5</accession>
<dbReference type="PANTHER" id="PTHR23236:SF51">
    <property type="entry name" value="NUCLEOLAR PROTEIN 6"/>
    <property type="match status" value="1"/>
</dbReference>
<gene>
    <name evidence="5" type="ORF">SODALDRAFT_331507</name>
</gene>
<dbReference type="AlphaFoldDB" id="A0A3N2Q4N5"/>
<dbReference type="Proteomes" id="UP000272025">
    <property type="component" value="Unassembled WGS sequence"/>
</dbReference>
<feature type="compositionally biased region" description="Basic residues" evidence="3">
    <location>
        <begin position="93"/>
        <end position="102"/>
    </location>
</feature>
<dbReference type="Gene3D" id="3.30.70.330">
    <property type="match status" value="1"/>
</dbReference>
<dbReference type="STRING" id="1314773.A0A3N2Q4N5"/>
<dbReference type="FunFam" id="3.30.70.330:FF:000376">
    <property type="entry name" value="Putative RNA binding protein"/>
    <property type="match status" value="1"/>
</dbReference>
<proteinExistence type="predicted"/>
<name>A0A3N2Q4N5_SODAK</name>
<evidence type="ECO:0000313" key="6">
    <source>
        <dbReference type="Proteomes" id="UP000272025"/>
    </source>
</evidence>
<dbReference type="InterPro" id="IPR012677">
    <property type="entry name" value="Nucleotide-bd_a/b_plait_sf"/>
</dbReference>
<evidence type="ECO:0000256" key="1">
    <source>
        <dbReference type="ARBA" id="ARBA00022884"/>
    </source>
</evidence>
<reference evidence="5 6" key="1">
    <citation type="journal article" date="2018" name="Mol. Ecol.">
        <title>The obligate alkalophilic soda-lake fungus Sodiomyces alkalinus has shifted to a protein diet.</title>
        <authorList>
            <person name="Grum-Grzhimaylo A.A."/>
            <person name="Falkoski D.L."/>
            <person name="van den Heuvel J."/>
            <person name="Valero-Jimenez C.A."/>
            <person name="Min B."/>
            <person name="Choi I.G."/>
            <person name="Lipzen A."/>
            <person name="Daum C.G."/>
            <person name="Aanen D.K."/>
            <person name="Tsang A."/>
            <person name="Henrissat B."/>
            <person name="Bilanenko E.N."/>
            <person name="de Vries R.P."/>
            <person name="van Kan J.A.L."/>
            <person name="Grigoriev I.V."/>
            <person name="Debets A.J.M."/>
        </authorList>
    </citation>
    <scope>NUCLEOTIDE SEQUENCE [LARGE SCALE GENOMIC DNA]</scope>
    <source>
        <strain evidence="5 6">F11</strain>
    </source>
</reference>
<dbReference type="PANTHER" id="PTHR23236">
    <property type="entry name" value="EUKARYOTIC TRANSLATION INITIATION FACTOR 4B/4H"/>
    <property type="match status" value="1"/>
</dbReference>
<dbReference type="GO" id="GO:0019843">
    <property type="term" value="F:rRNA binding"/>
    <property type="evidence" value="ECO:0007669"/>
    <property type="project" value="TreeGrafter"/>
</dbReference>
<feature type="compositionally biased region" description="Low complexity" evidence="3">
    <location>
        <begin position="77"/>
        <end position="89"/>
    </location>
</feature>
<dbReference type="RefSeq" id="XP_028469535.1">
    <property type="nucleotide sequence ID" value="XM_028611468.1"/>
</dbReference>
<dbReference type="Pfam" id="PF00076">
    <property type="entry name" value="RRM_1"/>
    <property type="match status" value="1"/>
</dbReference>
<feature type="compositionally biased region" description="Low complexity" evidence="3">
    <location>
        <begin position="154"/>
        <end position="169"/>
    </location>
</feature>
<keyword evidence="1 2" id="KW-0694">RNA-binding</keyword>